<sequence>MATDWADDSAMGELAIAGHARSLLEWHNTSRFCGSCGQIMVPTEAGRRKQCINDSCKKRIYPRVEDPVCYFVQFRR</sequence>
<name>A0ACB9H5H8_CICIN</name>
<keyword evidence="2" id="KW-1185">Reference proteome</keyword>
<proteinExistence type="predicted"/>
<gene>
    <name evidence="1" type="ORF">L2E82_04714</name>
</gene>
<organism evidence="1 2">
    <name type="scientific">Cichorium intybus</name>
    <name type="common">Chicory</name>
    <dbReference type="NCBI Taxonomy" id="13427"/>
    <lineage>
        <taxon>Eukaryota</taxon>
        <taxon>Viridiplantae</taxon>
        <taxon>Streptophyta</taxon>
        <taxon>Embryophyta</taxon>
        <taxon>Tracheophyta</taxon>
        <taxon>Spermatophyta</taxon>
        <taxon>Magnoliopsida</taxon>
        <taxon>eudicotyledons</taxon>
        <taxon>Gunneridae</taxon>
        <taxon>Pentapetalae</taxon>
        <taxon>asterids</taxon>
        <taxon>campanulids</taxon>
        <taxon>Asterales</taxon>
        <taxon>Asteraceae</taxon>
        <taxon>Cichorioideae</taxon>
        <taxon>Cichorieae</taxon>
        <taxon>Cichoriinae</taxon>
        <taxon>Cichorium</taxon>
    </lineage>
</organism>
<dbReference type="EMBL" id="CM042009">
    <property type="protein sequence ID" value="KAI3791108.1"/>
    <property type="molecule type" value="Genomic_DNA"/>
</dbReference>
<reference evidence="1 2" key="2">
    <citation type="journal article" date="2022" name="Mol. Ecol. Resour.">
        <title>The genomes of chicory, endive, great burdock and yacon provide insights into Asteraceae paleo-polyploidization history and plant inulin production.</title>
        <authorList>
            <person name="Fan W."/>
            <person name="Wang S."/>
            <person name="Wang H."/>
            <person name="Wang A."/>
            <person name="Jiang F."/>
            <person name="Liu H."/>
            <person name="Zhao H."/>
            <person name="Xu D."/>
            <person name="Zhang Y."/>
        </authorList>
    </citation>
    <scope>NUCLEOTIDE SEQUENCE [LARGE SCALE GENOMIC DNA]</scope>
    <source>
        <strain evidence="2">cv. Punajuju</strain>
        <tissue evidence="1">Leaves</tissue>
    </source>
</reference>
<reference evidence="2" key="1">
    <citation type="journal article" date="2022" name="Mol. Ecol. Resour.">
        <title>The genomes of chicory, endive, great burdock and yacon provide insights into Asteraceae palaeo-polyploidization history and plant inulin production.</title>
        <authorList>
            <person name="Fan W."/>
            <person name="Wang S."/>
            <person name="Wang H."/>
            <person name="Wang A."/>
            <person name="Jiang F."/>
            <person name="Liu H."/>
            <person name="Zhao H."/>
            <person name="Xu D."/>
            <person name="Zhang Y."/>
        </authorList>
    </citation>
    <scope>NUCLEOTIDE SEQUENCE [LARGE SCALE GENOMIC DNA]</scope>
    <source>
        <strain evidence="2">cv. Punajuju</strain>
    </source>
</reference>
<evidence type="ECO:0000313" key="2">
    <source>
        <dbReference type="Proteomes" id="UP001055811"/>
    </source>
</evidence>
<accession>A0ACB9H5H8</accession>
<comment type="caution">
    <text evidence="1">The sequence shown here is derived from an EMBL/GenBank/DDBJ whole genome shotgun (WGS) entry which is preliminary data.</text>
</comment>
<dbReference type="Proteomes" id="UP001055811">
    <property type="component" value="Linkage Group LG01"/>
</dbReference>
<evidence type="ECO:0000313" key="1">
    <source>
        <dbReference type="EMBL" id="KAI3791108.1"/>
    </source>
</evidence>
<protein>
    <submittedName>
        <fullName evidence="1">Uncharacterized protein</fullName>
    </submittedName>
</protein>